<dbReference type="EMBL" id="LAZR01010136">
    <property type="protein sequence ID" value="KKM68621.1"/>
    <property type="molecule type" value="Genomic_DNA"/>
</dbReference>
<accession>A0A0F9K1Q5</accession>
<proteinExistence type="predicted"/>
<keyword evidence="1" id="KW-0812">Transmembrane</keyword>
<organism evidence="2">
    <name type="scientific">marine sediment metagenome</name>
    <dbReference type="NCBI Taxonomy" id="412755"/>
    <lineage>
        <taxon>unclassified sequences</taxon>
        <taxon>metagenomes</taxon>
        <taxon>ecological metagenomes</taxon>
    </lineage>
</organism>
<feature type="transmembrane region" description="Helical" evidence="1">
    <location>
        <begin position="140"/>
        <end position="157"/>
    </location>
</feature>
<evidence type="ECO:0000313" key="2">
    <source>
        <dbReference type="EMBL" id="KKM68621.1"/>
    </source>
</evidence>
<protein>
    <submittedName>
        <fullName evidence="2">Uncharacterized protein</fullName>
    </submittedName>
</protein>
<reference evidence="2" key="1">
    <citation type="journal article" date="2015" name="Nature">
        <title>Complex archaea that bridge the gap between prokaryotes and eukaryotes.</title>
        <authorList>
            <person name="Spang A."/>
            <person name="Saw J.H."/>
            <person name="Jorgensen S.L."/>
            <person name="Zaremba-Niedzwiedzka K."/>
            <person name="Martijn J."/>
            <person name="Lind A.E."/>
            <person name="van Eijk R."/>
            <person name="Schleper C."/>
            <person name="Guy L."/>
            <person name="Ettema T.J."/>
        </authorList>
    </citation>
    <scope>NUCLEOTIDE SEQUENCE</scope>
</reference>
<dbReference type="AlphaFoldDB" id="A0A0F9K1Q5"/>
<name>A0A0F9K1Q5_9ZZZZ</name>
<gene>
    <name evidence="2" type="ORF">LCGC14_1459070</name>
</gene>
<feature type="transmembrane region" description="Helical" evidence="1">
    <location>
        <begin position="114"/>
        <end position="133"/>
    </location>
</feature>
<keyword evidence="1" id="KW-0472">Membrane</keyword>
<keyword evidence="1" id="KW-1133">Transmembrane helix</keyword>
<sequence length="158" mass="16948">MSKIMLVLLLLLMPKLTYSETITISFIKSLTLLEAKLLVLQTIMQSSETKIIDLGIDLKVALELTQGSEKIIERQASSLKNLSTSLKESKKLTQEIEKGQEIIIMGFEQQINQWQMLFFGLAGGALGGLIGYVASSLPGGLIGAGAGVGTGIILALIL</sequence>
<evidence type="ECO:0000256" key="1">
    <source>
        <dbReference type="SAM" id="Phobius"/>
    </source>
</evidence>
<comment type="caution">
    <text evidence="2">The sequence shown here is derived from an EMBL/GenBank/DDBJ whole genome shotgun (WGS) entry which is preliminary data.</text>
</comment>